<evidence type="ECO:0000313" key="2">
    <source>
        <dbReference type="EMBL" id="RPB11362.1"/>
    </source>
</evidence>
<gene>
    <name evidence="2" type="ORF">P167DRAFT_222054</name>
</gene>
<dbReference type="Proteomes" id="UP000277580">
    <property type="component" value="Unassembled WGS sequence"/>
</dbReference>
<dbReference type="AlphaFoldDB" id="A0A3N4KPX3"/>
<dbReference type="InParanoid" id="A0A3N4KPX3"/>
<name>A0A3N4KPX3_9PEZI</name>
<dbReference type="EMBL" id="ML119136">
    <property type="protein sequence ID" value="RPB11362.1"/>
    <property type="molecule type" value="Genomic_DNA"/>
</dbReference>
<evidence type="ECO:0000313" key="3">
    <source>
        <dbReference type="Proteomes" id="UP000277580"/>
    </source>
</evidence>
<keyword evidence="1" id="KW-1133">Transmembrane helix</keyword>
<proteinExistence type="predicted"/>
<sequence>MVFDGFFCCGSSVPFCKMMDGRPYIYKGGEEGRKEGRKEEKEKREKCKIFFPYNFFFCKYLEFLSLLCVFFWKGIIGLVSVINVFFIYVFYVAFPLFKK</sequence>
<accession>A0A3N4KPX3</accession>
<keyword evidence="1" id="KW-0472">Membrane</keyword>
<keyword evidence="3" id="KW-1185">Reference proteome</keyword>
<reference evidence="2 3" key="1">
    <citation type="journal article" date="2018" name="Nat. Ecol. Evol.">
        <title>Pezizomycetes genomes reveal the molecular basis of ectomycorrhizal truffle lifestyle.</title>
        <authorList>
            <person name="Murat C."/>
            <person name="Payen T."/>
            <person name="Noel B."/>
            <person name="Kuo A."/>
            <person name="Morin E."/>
            <person name="Chen J."/>
            <person name="Kohler A."/>
            <person name="Krizsan K."/>
            <person name="Balestrini R."/>
            <person name="Da Silva C."/>
            <person name="Montanini B."/>
            <person name="Hainaut M."/>
            <person name="Levati E."/>
            <person name="Barry K.W."/>
            <person name="Belfiori B."/>
            <person name="Cichocki N."/>
            <person name="Clum A."/>
            <person name="Dockter R.B."/>
            <person name="Fauchery L."/>
            <person name="Guy J."/>
            <person name="Iotti M."/>
            <person name="Le Tacon F."/>
            <person name="Lindquist E.A."/>
            <person name="Lipzen A."/>
            <person name="Malagnac F."/>
            <person name="Mello A."/>
            <person name="Molinier V."/>
            <person name="Miyauchi S."/>
            <person name="Poulain J."/>
            <person name="Riccioni C."/>
            <person name="Rubini A."/>
            <person name="Sitrit Y."/>
            <person name="Splivallo R."/>
            <person name="Traeger S."/>
            <person name="Wang M."/>
            <person name="Zifcakova L."/>
            <person name="Wipf D."/>
            <person name="Zambonelli A."/>
            <person name="Paolocci F."/>
            <person name="Nowrousian M."/>
            <person name="Ottonello S."/>
            <person name="Baldrian P."/>
            <person name="Spatafora J.W."/>
            <person name="Henrissat B."/>
            <person name="Nagy L.G."/>
            <person name="Aury J.M."/>
            <person name="Wincker P."/>
            <person name="Grigoriev I.V."/>
            <person name="Bonfante P."/>
            <person name="Martin F.M."/>
        </authorList>
    </citation>
    <scope>NUCLEOTIDE SEQUENCE [LARGE SCALE GENOMIC DNA]</scope>
    <source>
        <strain evidence="2 3">CCBAS932</strain>
    </source>
</reference>
<feature type="transmembrane region" description="Helical" evidence="1">
    <location>
        <begin position="78"/>
        <end position="97"/>
    </location>
</feature>
<keyword evidence="1" id="KW-0812">Transmembrane</keyword>
<protein>
    <recommendedName>
        <fullName evidence="4">Transmembrane protein</fullName>
    </recommendedName>
</protein>
<evidence type="ECO:0000256" key="1">
    <source>
        <dbReference type="SAM" id="Phobius"/>
    </source>
</evidence>
<evidence type="ECO:0008006" key="4">
    <source>
        <dbReference type="Google" id="ProtNLM"/>
    </source>
</evidence>
<organism evidence="2 3">
    <name type="scientific">Morchella conica CCBAS932</name>
    <dbReference type="NCBI Taxonomy" id="1392247"/>
    <lineage>
        <taxon>Eukaryota</taxon>
        <taxon>Fungi</taxon>
        <taxon>Dikarya</taxon>
        <taxon>Ascomycota</taxon>
        <taxon>Pezizomycotina</taxon>
        <taxon>Pezizomycetes</taxon>
        <taxon>Pezizales</taxon>
        <taxon>Morchellaceae</taxon>
        <taxon>Morchella</taxon>
    </lineage>
</organism>
<feature type="transmembrane region" description="Helical" evidence="1">
    <location>
        <begin position="50"/>
        <end position="72"/>
    </location>
</feature>